<dbReference type="EMBL" id="BPLR01003558">
    <property type="protein sequence ID" value="GIX85928.1"/>
    <property type="molecule type" value="Genomic_DNA"/>
</dbReference>
<comment type="caution">
    <text evidence="2">The sequence shown here is derived from an EMBL/GenBank/DDBJ whole genome shotgun (WGS) entry which is preliminary data.</text>
</comment>
<protein>
    <submittedName>
        <fullName evidence="2">Uncharacterized protein</fullName>
    </submittedName>
</protein>
<feature type="compositionally biased region" description="Basic and acidic residues" evidence="1">
    <location>
        <begin position="7"/>
        <end position="23"/>
    </location>
</feature>
<name>A0AAV4NNA0_CAEEX</name>
<proteinExistence type="predicted"/>
<dbReference type="AlphaFoldDB" id="A0AAV4NNA0"/>
<organism evidence="2 3">
    <name type="scientific">Caerostris extrusa</name>
    <name type="common">Bark spider</name>
    <name type="synonym">Caerostris bankana</name>
    <dbReference type="NCBI Taxonomy" id="172846"/>
    <lineage>
        <taxon>Eukaryota</taxon>
        <taxon>Metazoa</taxon>
        <taxon>Ecdysozoa</taxon>
        <taxon>Arthropoda</taxon>
        <taxon>Chelicerata</taxon>
        <taxon>Arachnida</taxon>
        <taxon>Araneae</taxon>
        <taxon>Araneomorphae</taxon>
        <taxon>Entelegynae</taxon>
        <taxon>Araneoidea</taxon>
        <taxon>Araneidae</taxon>
        <taxon>Caerostris</taxon>
    </lineage>
</organism>
<dbReference type="Proteomes" id="UP001054945">
    <property type="component" value="Unassembled WGS sequence"/>
</dbReference>
<feature type="region of interest" description="Disordered" evidence="1">
    <location>
        <begin position="1"/>
        <end position="32"/>
    </location>
</feature>
<reference evidence="2 3" key="1">
    <citation type="submission" date="2021-06" db="EMBL/GenBank/DDBJ databases">
        <title>Caerostris extrusa draft genome.</title>
        <authorList>
            <person name="Kono N."/>
            <person name="Arakawa K."/>
        </authorList>
    </citation>
    <scope>NUCLEOTIDE SEQUENCE [LARGE SCALE GENOMIC DNA]</scope>
</reference>
<evidence type="ECO:0000313" key="3">
    <source>
        <dbReference type="Proteomes" id="UP001054945"/>
    </source>
</evidence>
<evidence type="ECO:0000313" key="2">
    <source>
        <dbReference type="EMBL" id="GIX85928.1"/>
    </source>
</evidence>
<accession>A0AAV4NNA0</accession>
<keyword evidence="3" id="KW-1185">Reference proteome</keyword>
<evidence type="ECO:0000256" key="1">
    <source>
        <dbReference type="SAM" id="MobiDB-lite"/>
    </source>
</evidence>
<gene>
    <name evidence="2" type="ORF">CEXT_768291</name>
</gene>
<sequence length="81" mass="9505">MAQARQRMQEKHEQLSREYEERMKRKRKKKQEEKLAAMESLVHGKHLQDVVVLAVEDEVKDPCNCTINLEGNEELLDGQVT</sequence>